<dbReference type="Proteomes" id="UP001228113">
    <property type="component" value="Chromosome"/>
</dbReference>
<dbReference type="AlphaFoldDB" id="A0AA48H5G2"/>
<gene>
    <name evidence="2" type="ORF">METESE_12760</name>
</gene>
<feature type="chain" id="PRO_5041279977" evidence="1">
    <location>
        <begin position="28"/>
        <end position="317"/>
    </location>
</feature>
<organism evidence="2 3">
    <name type="scientific">Mesoterricola sediminis</name>
    <dbReference type="NCBI Taxonomy" id="2927980"/>
    <lineage>
        <taxon>Bacteria</taxon>
        <taxon>Pseudomonadati</taxon>
        <taxon>Acidobacteriota</taxon>
        <taxon>Holophagae</taxon>
        <taxon>Holophagales</taxon>
        <taxon>Holophagaceae</taxon>
        <taxon>Mesoterricola</taxon>
    </lineage>
</organism>
<keyword evidence="3" id="KW-1185">Reference proteome</keyword>
<dbReference type="EMBL" id="AP027081">
    <property type="protein sequence ID" value="BDU76318.1"/>
    <property type="molecule type" value="Genomic_DNA"/>
</dbReference>
<feature type="signal peptide" evidence="1">
    <location>
        <begin position="1"/>
        <end position="27"/>
    </location>
</feature>
<protein>
    <submittedName>
        <fullName evidence="2">Uncharacterized protein</fullName>
    </submittedName>
</protein>
<evidence type="ECO:0000313" key="3">
    <source>
        <dbReference type="Proteomes" id="UP001228113"/>
    </source>
</evidence>
<sequence length="317" mass="35518">MERRTNMPKHTALAITLLGVPALIAQAPAKTTGQQIAAARPAIKAANDAFDFEKAQQIALGLLPTTKPTFDATSVRAADQSTKAYADYTMAYYMAYQACDNMGQWEKGREYLKTACDLAKESVESGKAKLTEARDDYKKLAGQFQALLDRNAEAVAALKAKSKLEDYEEASMTMVKDWEARKAENDKWAAFFQYDLDWAQRQYDDFKKFLDAQDSRIKGQNEEIAKFILQRDKKIKDMDAEVAKFTVEQHHKSQWAEGVVTTPAYMNAFPEKADKVAFVRRLIVLDPESPALRQALKDVLDGKSGVQPKAAAKARKK</sequence>
<accession>A0AA48H5G2</accession>
<dbReference type="KEGG" id="msea:METESE_12760"/>
<name>A0AA48H5G2_9BACT</name>
<proteinExistence type="predicted"/>
<evidence type="ECO:0000313" key="2">
    <source>
        <dbReference type="EMBL" id="BDU76318.1"/>
    </source>
</evidence>
<evidence type="ECO:0000256" key="1">
    <source>
        <dbReference type="SAM" id="SignalP"/>
    </source>
</evidence>
<keyword evidence="1" id="KW-0732">Signal</keyword>
<reference evidence="2" key="1">
    <citation type="journal article" date="2023" name="Int. J. Syst. Evol. Microbiol.">
        <title>Mesoterricola silvestris gen. nov., sp. nov., Mesoterricola sediminis sp. nov., Geothrix oryzae sp. nov., Geothrix edaphica sp. nov., Geothrix rubra sp. nov., and Geothrix limicola sp. nov., six novel members of Acidobacteriota isolated from soils.</title>
        <authorList>
            <person name="Itoh H."/>
            <person name="Sugisawa Y."/>
            <person name="Mise K."/>
            <person name="Xu Z."/>
            <person name="Kuniyasu M."/>
            <person name="Ushijima N."/>
            <person name="Kawano K."/>
            <person name="Kobayashi E."/>
            <person name="Shiratori Y."/>
            <person name="Masuda Y."/>
            <person name="Senoo K."/>
        </authorList>
    </citation>
    <scope>NUCLEOTIDE SEQUENCE</scope>
    <source>
        <strain evidence="2">W786</strain>
    </source>
</reference>